<dbReference type="FunFam" id="3.90.950.10:FF:000001">
    <property type="entry name" value="dITP/XTP pyrophosphatase"/>
    <property type="match status" value="1"/>
</dbReference>
<comment type="caution">
    <text evidence="13">The sequence shown here is derived from an EMBL/GenBank/DDBJ whole genome shotgun (WGS) entry which is preliminary data.</text>
</comment>
<evidence type="ECO:0000256" key="12">
    <source>
        <dbReference type="SAM" id="MobiDB-lite"/>
    </source>
</evidence>
<dbReference type="InterPro" id="IPR029001">
    <property type="entry name" value="ITPase-like_fam"/>
</dbReference>
<comment type="subunit">
    <text evidence="2 10">Homodimer.</text>
</comment>
<comment type="caution">
    <text evidence="10">Lacks conserved residue(s) required for the propagation of feature annotation.</text>
</comment>
<evidence type="ECO:0000313" key="13">
    <source>
        <dbReference type="EMBL" id="MCM3715060.1"/>
    </source>
</evidence>
<feature type="binding site" evidence="10">
    <location>
        <position position="177"/>
    </location>
    <ligand>
        <name>substrate</name>
    </ligand>
</feature>
<comment type="catalytic activity">
    <reaction evidence="8 10">
        <text>dITP + H2O = dIMP + diphosphate + H(+)</text>
        <dbReference type="Rhea" id="RHEA:28342"/>
        <dbReference type="ChEBI" id="CHEBI:15377"/>
        <dbReference type="ChEBI" id="CHEBI:15378"/>
        <dbReference type="ChEBI" id="CHEBI:33019"/>
        <dbReference type="ChEBI" id="CHEBI:61194"/>
        <dbReference type="ChEBI" id="CHEBI:61382"/>
        <dbReference type="EC" id="3.6.1.66"/>
    </reaction>
</comment>
<dbReference type="InterPro" id="IPR020922">
    <property type="entry name" value="dITP/XTP_pyrophosphatase"/>
</dbReference>
<keyword evidence="14" id="KW-1185">Reference proteome</keyword>
<dbReference type="GO" id="GO:0009146">
    <property type="term" value="P:purine nucleoside triphosphate catabolic process"/>
    <property type="evidence" value="ECO:0007669"/>
    <property type="project" value="UniProtKB-UniRule"/>
</dbReference>
<dbReference type="CDD" id="cd00515">
    <property type="entry name" value="HAM1"/>
    <property type="match status" value="1"/>
</dbReference>
<name>A0A9X2DT82_9BACI</name>
<evidence type="ECO:0000313" key="14">
    <source>
        <dbReference type="Proteomes" id="UP001139179"/>
    </source>
</evidence>
<evidence type="ECO:0000256" key="7">
    <source>
        <dbReference type="ARBA" id="ARBA00023080"/>
    </source>
</evidence>
<dbReference type="GO" id="GO:0000166">
    <property type="term" value="F:nucleotide binding"/>
    <property type="evidence" value="ECO:0007669"/>
    <property type="project" value="UniProtKB-KW"/>
</dbReference>
<keyword evidence="7 10" id="KW-0546">Nucleotide metabolism</keyword>
<feature type="binding site" evidence="10">
    <location>
        <begin position="182"/>
        <end position="183"/>
    </location>
    <ligand>
        <name>substrate</name>
    </ligand>
</feature>
<keyword evidence="6 10" id="KW-0460">Magnesium</keyword>
<feature type="compositionally biased region" description="Basic and acidic residues" evidence="12">
    <location>
        <begin position="173"/>
        <end position="186"/>
    </location>
</feature>
<dbReference type="GO" id="GO:0017111">
    <property type="term" value="F:ribonucleoside triphosphate phosphatase activity"/>
    <property type="evidence" value="ECO:0007669"/>
    <property type="project" value="InterPro"/>
</dbReference>
<dbReference type="NCBIfam" id="TIGR00042">
    <property type="entry name" value="RdgB/HAM1 family non-canonical purine NTP pyrophosphatase"/>
    <property type="match status" value="1"/>
</dbReference>
<dbReference type="EC" id="3.6.1.66" evidence="10"/>
<comment type="catalytic activity">
    <reaction evidence="10">
        <text>ITP + H2O = IMP + diphosphate + H(+)</text>
        <dbReference type="Rhea" id="RHEA:29399"/>
        <dbReference type="ChEBI" id="CHEBI:15377"/>
        <dbReference type="ChEBI" id="CHEBI:15378"/>
        <dbReference type="ChEBI" id="CHEBI:33019"/>
        <dbReference type="ChEBI" id="CHEBI:58053"/>
        <dbReference type="ChEBI" id="CHEBI:61402"/>
        <dbReference type="EC" id="3.6.1.66"/>
    </reaction>
</comment>
<dbReference type="RefSeq" id="WP_251223826.1">
    <property type="nucleotide sequence ID" value="NZ_JAMBOL010000012.1"/>
</dbReference>
<dbReference type="GO" id="GO:0036220">
    <property type="term" value="F:ITP diphosphatase activity"/>
    <property type="evidence" value="ECO:0007669"/>
    <property type="project" value="UniProtKB-UniRule"/>
</dbReference>
<dbReference type="AlphaFoldDB" id="A0A9X2DT82"/>
<dbReference type="GO" id="GO:0009117">
    <property type="term" value="P:nucleotide metabolic process"/>
    <property type="evidence" value="ECO:0007669"/>
    <property type="project" value="UniProtKB-KW"/>
</dbReference>
<evidence type="ECO:0000256" key="11">
    <source>
        <dbReference type="RuleBase" id="RU003781"/>
    </source>
</evidence>
<feature type="region of interest" description="Disordered" evidence="12">
    <location>
        <begin position="173"/>
        <end position="198"/>
    </location>
</feature>
<dbReference type="HAMAP" id="MF_01405">
    <property type="entry name" value="Non_canon_purine_NTPase"/>
    <property type="match status" value="1"/>
</dbReference>
<evidence type="ECO:0000256" key="1">
    <source>
        <dbReference type="ARBA" id="ARBA00008023"/>
    </source>
</evidence>
<reference evidence="13" key="1">
    <citation type="submission" date="2022-05" db="EMBL/GenBank/DDBJ databases">
        <title>Comparative Genomics of Spacecraft Associated Microbes.</title>
        <authorList>
            <person name="Tran M.T."/>
            <person name="Wright A."/>
            <person name="Seuylemezian A."/>
            <person name="Eisen J."/>
            <person name="Coil D."/>
        </authorList>
    </citation>
    <scope>NUCLEOTIDE SEQUENCE</scope>
    <source>
        <strain evidence="13">214.1.1</strain>
    </source>
</reference>
<dbReference type="GO" id="GO:0036222">
    <property type="term" value="F:XTP diphosphatase activity"/>
    <property type="evidence" value="ECO:0007669"/>
    <property type="project" value="UniProtKB-UniRule"/>
</dbReference>
<dbReference type="InterPro" id="IPR002637">
    <property type="entry name" value="RdgB/HAM1"/>
</dbReference>
<evidence type="ECO:0000256" key="8">
    <source>
        <dbReference type="ARBA" id="ARBA00051875"/>
    </source>
</evidence>
<protein>
    <recommendedName>
        <fullName evidence="10">dITP/XTP pyrophosphatase</fullName>
        <ecNumber evidence="10">3.6.1.66</ecNumber>
    </recommendedName>
    <alternativeName>
        <fullName evidence="10">Non-canonical purine NTP pyrophosphatase</fullName>
    </alternativeName>
    <alternativeName>
        <fullName evidence="10">Non-standard purine NTP pyrophosphatase</fullName>
    </alternativeName>
    <alternativeName>
        <fullName evidence="10">Nucleoside-triphosphate diphosphatase</fullName>
    </alternativeName>
    <alternativeName>
        <fullName evidence="10">Nucleoside-triphosphate pyrophosphatase</fullName>
        <shortName evidence="10">NTPase</shortName>
    </alternativeName>
</protein>
<keyword evidence="3 10" id="KW-0479">Metal-binding</keyword>
<dbReference type="Proteomes" id="UP001139179">
    <property type="component" value="Unassembled WGS sequence"/>
</dbReference>
<accession>A0A9X2DT82</accession>
<evidence type="ECO:0000256" key="2">
    <source>
        <dbReference type="ARBA" id="ARBA00011738"/>
    </source>
</evidence>
<dbReference type="GO" id="GO:0046872">
    <property type="term" value="F:metal ion binding"/>
    <property type="evidence" value="ECO:0007669"/>
    <property type="project" value="UniProtKB-KW"/>
</dbReference>
<comment type="function">
    <text evidence="10">Pyrophosphatase that catalyzes the hydrolysis of nucleoside triphosphates to their monophosphate derivatives, with a high preference for the non-canonical purine nucleotides XTP (xanthosine triphosphate), dITP (deoxyinosine triphosphate) and ITP. Seems to function as a house-cleaning enzyme that removes non-canonical purine nucleotides from the nucleotide pool, thus preventing their incorporation into DNA/RNA and avoiding chromosomal lesions.</text>
</comment>
<keyword evidence="4 10" id="KW-0547">Nucleotide-binding</keyword>
<feature type="binding site" evidence="10">
    <location>
        <position position="72"/>
    </location>
    <ligand>
        <name>substrate</name>
    </ligand>
</feature>
<organism evidence="13 14">
    <name type="scientific">Halalkalibacter oceani</name>
    <dbReference type="NCBI Taxonomy" id="1653776"/>
    <lineage>
        <taxon>Bacteria</taxon>
        <taxon>Bacillati</taxon>
        <taxon>Bacillota</taxon>
        <taxon>Bacilli</taxon>
        <taxon>Bacillales</taxon>
        <taxon>Bacillaceae</taxon>
        <taxon>Halalkalibacter</taxon>
    </lineage>
</organism>
<comment type="catalytic activity">
    <reaction evidence="9 10">
        <text>XTP + H2O = XMP + diphosphate + H(+)</text>
        <dbReference type="Rhea" id="RHEA:28610"/>
        <dbReference type="ChEBI" id="CHEBI:15377"/>
        <dbReference type="ChEBI" id="CHEBI:15378"/>
        <dbReference type="ChEBI" id="CHEBI:33019"/>
        <dbReference type="ChEBI" id="CHEBI:57464"/>
        <dbReference type="ChEBI" id="CHEBI:61314"/>
        <dbReference type="EC" id="3.6.1.66"/>
    </reaction>
</comment>
<dbReference type="SUPFAM" id="SSF52972">
    <property type="entry name" value="ITPase-like"/>
    <property type="match status" value="1"/>
</dbReference>
<dbReference type="PANTHER" id="PTHR11067:SF9">
    <property type="entry name" value="INOSINE TRIPHOSPHATE PYROPHOSPHATASE"/>
    <property type="match status" value="1"/>
</dbReference>
<proteinExistence type="inferred from homology"/>
<feature type="binding site" evidence="10">
    <location>
        <begin position="154"/>
        <end position="157"/>
    </location>
    <ligand>
        <name>substrate</name>
    </ligand>
</feature>
<dbReference type="GO" id="GO:0035870">
    <property type="term" value="F:dITP diphosphatase activity"/>
    <property type="evidence" value="ECO:0007669"/>
    <property type="project" value="UniProtKB-UniRule"/>
</dbReference>
<dbReference type="Pfam" id="PF01725">
    <property type="entry name" value="Ham1p_like"/>
    <property type="match status" value="1"/>
</dbReference>
<dbReference type="GO" id="GO:0005829">
    <property type="term" value="C:cytosol"/>
    <property type="evidence" value="ECO:0007669"/>
    <property type="project" value="TreeGrafter"/>
</dbReference>
<feature type="binding site" evidence="10">
    <location>
        <begin position="9"/>
        <end position="14"/>
    </location>
    <ligand>
        <name>substrate</name>
    </ligand>
</feature>
<gene>
    <name evidence="13" type="ORF">M3202_13300</name>
</gene>
<evidence type="ECO:0000256" key="4">
    <source>
        <dbReference type="ARBA" id="ARBA00022741"/>
    </source>
</evidence>
<evidence type="ECO:0000256" key="9">
    <source>
        <dbReference type="ARBA" id="ARBA00052017"/>
    </source>
</evidence>
<keyword evidence="5 10" id="KW-0378">Hydrolase</keyword>
<dbReference type="PANTHER" id="PTHR11067">
    <property type="entry name" value="INOSINE TRIPHOSPHATE PYROPHOSPHATASE/HAM1 PROTEIN"/>
    <property type="match status" value="1"/>
</dbReference>
<feature type="binding site" evidence="10">
    <location>
        <position position="71"/>
    </location>
    <ligand>
        <name>Mg(2+)</name>
        <dbReference type="ChEBI" id="CHEBI:18420"/>
    </ligand>
</feature>
<dbReference type="NCBIfam" id="NF011397">
    <property type="entry name" value="PRK14822.1"/>
    <property type="match status" value="1"/>
</dbReference>
<evidence type="ECO:0000256" key="3">
    <source>
        <dbReference type="ARBA" id="ARBA00022723"/>
    </source>
</evidence>
<evidence type="ECO:0000256" key="5">
    <source>
        <dbReference type="ARBA" id="ARBA00022801"/>
    </source>
</evidence>
<dbReference type="EMBL" id="JAMBOL010000012">
    <property type="protein sequence ID" value="MCM3715060.1"/>
    <property type="molecule type" value="Genomic_DNA"/>
</dbReference>
<feature type="active site" description="Proton acceptor" evidence="10">
    <location>
        <position position="71"/>
    </location>
</feature>
<comment type="similarity">
    <text evidence="1 10 11">Belongs to the HAM1 NTPase family.</text>
</comment>
<dbReference type="Gene3D" id="3.90.950.10">
    <property type="match status" value="1"/>
</dbReference>
<sequence length="198" mass="21950">MKREVVIATKNAGKVKDFQQLFAPLGWEVRSLLDFPEIPEIIEDGHSFRENAAKKAEAIAAAFGKTVLADDSGLVVDALDGRPGIYSARYAGPDKDDQANNEKVLAELQGVPQEERTARFVCVIAVASPNKVTRYYEGFCEGEIALRPSGENGFGYDPIFYVPELKKTMAELSPQEKNRVSHRAEAMKQLTANRSDWE</sequence>
<comment type="cofactor">
    <cofactor evidence="10">
        <name>Mg(2+)</name>
        <dbReference type="ChEBI" id="CHEBI:18420"/>
    </cofactor>
    <text evidence="10">Binds 1 Mg(2+) ion per subunit.</text>
</comment>
<evidence type="ECO:0000256" key="6">
    <source>
        <dbReference type="ARBA" id="ARBA00022842"/>
    </source>
</evidence>
<evidence type="ECO:0000256" key="10">
    <source>
        <dbReference type="HAMAP-Rule" id="MF_01405"/>
    </source>
</evidence>